<dbReference type="EMBL" id="CP115612">
    <property type="protein sequence ID" value="WBW73837.1"/>
    <property type="molecule type" value="Genomic_DNA"/>
</dbReference>
<dbReference type="Proteomes" id="UP001212411">
    <property type="component" value="Chromosome 2"/>
</dbReference>
<feature type="compositionally biased region" description="Basic and acidic residues" evidence="3">
    <location>
        <begin position="48"/>
        <end position="63"/>
    </location>
</feature>
<evidence type="ECO:0000256" key="1">
    <source>
        <dbReference type="ARBA" id="ARBA00006800"/>
    </source>
</evidence>
<dbReference type="PANTHER" id="PTHR41805:SF1">
    <property type="entry name" value="RRNA-PROCESSING PROTEIN FYV7"/>
    <property type="match status" value="1"/>
</dbReference>
<keyword evidence="5" id="KW-1185">Reference proteome</keyword>
<organism evidence="4 5">
    <name type="scientific">Schizosaccharomyces osmophilus</name>
    <dbReference type="NCBI Taxonomy" id="2545709"/>
    <lineage>
        <taxon>Eukaryota</taxon>
        <taxon>Fungi</taxon>
        <taxon>Dikarya</taxon>
        <taxon>Ascomycota</taxon>
        <taxon>Taphrinomycotina</taxon>
        <taxon>Schizosaccharomycetes</taxon>
        <taxon>Schizosaccharomycetales</taxon>
        <taxon>Schizosaccharomycetaceae</taxon>
        <taxon>Schizosaccharomyces</taxon>
    </lineage>
</organism>
<evidence type="ECO:0000313" key="5">
    <source>
        <dbReference type="Proteomes" id="UP001212411"/>
    </source>
</evidence>
<dbReference type="Pfam" id="PF08524">
    <property type="entry name" value="rRNA_processing"/>
    <property type="match status" value="1"/>
</dbReference>
<evidence type="ECO:0000313" key="4">
    <source>
        <dbReference type="EMBL" id="WBW73837.1"/>
    </source>
</evidence>
<evidence type="ECO:0000256" key="2">
    <source>
        <dbReference type="ARBA" id="ARBA00018780"/>
    </source>
</evidence>
<dbReference type="GeneID" id="80876566"/>
<evidence type="ECO:0000256" key="3">
    <source>
        <dbReference type="SAM" id="MobiDB-lite"/>
    </source>
</evidence>
<feature type="region of interest" description="Disordered" evidence="3">
    <location>
        <begin position="38"/>
        <end position="142"/>
    </location>
</feature>
<gene>
    <name evidence="4" type="primary">fyv7</name>
    <name evidence="4" type="ORF">SOMG_03086</name>
</gene>
<feature type="compositionally biased region" description="Basic and acidic residues" evidence="3">
    <location>
        <begin position="70"/>
        <end position="82"/>
    </location>
</feature>
<comment type="similarity">
    <text evidence="1">Belongs to the FYV7 family.</text>
</comment>
<protein>
    <recommendedName>
        <fullName evidence="2">rRNA-processing protein FYV7</fullName>
    </recommendedName>
</protein>
<sequence length="142" mass="16967">MVQKDVNKRKGGFKFRALPEHAYQGKAKKIKQDLILKAKTKKHYFKNVKPEEYRKKKTEEDSSKPTPKKNHLEKLYEVSEEKRKRKEAAIQQNQQKKNEHDKKIHDRIETRKQLSKRTKHGQPVMKNQVNHLLNKVKKEMAS</sequence>
<accession>A0AAE9WCF5</accession>
<name>A0AAE9WCF5_9SCHI</name>
<feature type="compositionally biased region" description="Basic and acidic residues" evidence="3">
    <location>
        <begin position="96"/>
        <end position="112"/>
    </location>
</feature>
<dbReference type="PANTHER" id="PTHR41805">
    <property type="entry name" value="EXPRESSED PROTEIN"/>
    <property type="match status" value="1"/>
</dbReference>
<dbReference type="KEGG" id="som:SOMG_03086"/>
<proteinExistence type="inferred from homology"/>
<dbReference type="AlphaFoldDB" id="A0AAE9WCF5"/>
<dbReference type="RefSeq" id="XP_056038080.1">
    <property type="nucleotide sequence ID" value="XM_056181877.1"/>
</dbReference>
<dbReference type="InterPro" id="IPR013730">
    <property type="entry name" value="Fyv7/TAP26"/>
</dbReference>
<reference evidence="4 5" key="1">
    <citation type="journal article" date="2023" name="G3 (Bethesda)">
        <title>A high-quality reference genome for the fission yeast Schizosaccharomyces osmophilus.</title>
        <authorList>
            <person name="Jia G.S."/>
            <person name="Zhang W.C."/>
            <person name="Liang Y."/>
            <person name="Liu X.H."/>
            <person name="Rhind N."/>
            <person name="Pidoux A."/>
            <person name="Brysch-Herzberg M."/>
            <person name="Du L.L."/>
        </authorList>
    </citation>
    <scope>NUCLEOTIDE SEQUENCE [LARGE SCALE GENOMIC DNA]</scope>
    <source>
        <strain evidence="4 5">CBS 15793</strain>
    </source>
</reference>